<feature type="region of interest" description="Disordered" evidence="1">
    <location>
        <begin position="44"/>
        <end position="66"/>
    </location>
</feature>
<organism evidence="3 4">
    <name type="scientific">Plakobranchus ocellatus</name>
    <dbReference type="NCBI Taxonomy" id="259542"/>
    <lineage>
        <taxon>Eukaryota</taxon>
        <taxon>Metazoa</taxon>
        <taxon>Spiralia</taxon>
        <taxon>Lophotrochozoa</taxon>
        <taxon>Mollusca</taxon>
        <taxon>Gastropoda</taxon>
        <taxon>Heterobranchia</taxon>
        <taxon>Euthyneura</taxon>
        <taxon>Panpulmonata</taxon>
        <taxon>Sacoglossa</taxon>
        <taxon>Placobranchoidea</taxon>
        <taxon>Plakobranchidae</taxon>
        <taxon>Plakobranchus</taxon>
    </lineage>
</organism>
<evidence type="ECO:0000256" key="1">
    <source>
        <dbReference type="SAM" id="MobiDB-lite"/>
    </source>
</evidence>
<dbReference type="AlphaFoldDB" id="A0AAV4CRF4"/>
<reference evidence="3 4" key="1">
    <citation type="journal article" date="2021" name="Elife">
        <title>Chloroplast acquisition without the gene transfer in kleptoplastic sea slugs, Plakobranchus ocellatus.</title>
        <authorList>
            <person name="Maeda T."/>
            <person name="Takahashi S."/>
            <person name="Yoshida T."/>
            <person name="Shimamura S."/>
            <person name="Takaki Y."/>
            <person name="Nagai Y."/>
            <person name="Toyoda A."/>
            <person name="Suzuki Y."/>
            <person name="Arimoto A."/>
            <person name="Ishii H."/>
            <person name="Satoh N."/>
            <person name="Nishiyama T."/>
            <person name="Hasebe M."/>
            <person name="Maruyama T."/>
            <person name="Minagawa J."/>
            <person name="Obokata J."/>
            <person name="Shigenobu S."/>
        </authorList>
    </citation>
    <scope>NUCLEOTIDE SEQUENCE [LARGE SCALE GENOMIC DNA]</scope>
</reference>
<accession>A0AAV4CRF4</accession>
<evidence type="ECO:0000313" key="3">
    <source>
        <dbReference type="EMBL" id="GFO34477.1"/>
    </source>
</evidence>
<keyword evidence="2" id="KW-0732">Signal</keyword>
<comment type="caution">
    <text evidence="3">The sequence shown here is derived from an EMBL/GenBank/DDBJ whole genome shotgun (WGS) entry which is preliminary data.</text>
</comment>
<sequence length="85" mass="9280">MMMMMMMMMIINIEGEGGDDKCANDYDDYDGEGVIMMKSTTKFLRLSGPPSGQGAGGGARTRDRRVPVDLRADSLVAELPTPEFV</sequence>
<feature type="signal peptide" evidence="2">
    <location>
        <begin position="1"/>
        <end position="15"/>
    </location>
</feature>
<gene>
    <name evidence="3" type="ORF">PoB_006098200</name>
</gene>
<proteinExistence type="predicted"/>
<dbReference type="Proteomes" id="UP000735302">
    <property type="component" value="Unassembled WGS sequence"/>
</dbReference>
<name>A0AAV4CRF4_9GAST</name>
<keyword evidence="4" id="KW-1185">Reference proteome</keyword>
<feature type="chain" id="PRO_5043853606" evidence="2">
    <location>
        <begin position="16"/>
        <end position="85"/>
    </location>
</feature>
<dbReference type="EMBL" id="BLXT01006904">
    <property type="protein sequence ID" value="GFO34477.1"/>
    <property type="molecule type" value="Genomic_DNA"/>
</dbReference>
<protein>
    <submittedName>
        <fullName evidence="3">Uncharacterized protein</fullName>
    </submittedName>
</protein>
<evidence type="ECO:0000256" key="2">
    <source>
        <dbReference type="SAM" id="SignalP"/>
    </source>
</evidence>
<evidence type="ECO:0000313" key="4">
    <source>
        <dbReference type="Proteomes" id="UP000735302"/>
    </source>
</evidence>